<evidence type="ECO:0000313" key="3">
    <source>
        <dbReference type="EMBL" id="EJO17307.1"/>
    </source>
</evidence>
<dbReference type="Pfam" id="PF01368">
    <property type="entry name" value="DHH"/>
    <property type="match status" value="1"/>
</dbReference>
<feature type="domain" description="DDH" evidence="1">
    <location>
        <begin position="62"/>
        <end position="197"/>
    </location>
</feature>
<dbReference type="PANTHER" id="PTHR47618">
    <property type="entry name" value="BIFUNCTIONAL OLIGORIBONUCLEASE AND PAP PHOSPHATASE NRNA"/>
    <property type="match status" value="1"/>
</dbReference>
<reference evidence="3 4" key="1">
    <citation type="journal article" date="2012" name="J. Bacteriol.">
        <title>Genome Sequence of the Lantibiotic Bacteriocin Producer Streptococcus salivarius Strain K12.</title>
        <authorList>
            <person name="Barretto C."/>
            <person name="Alvarez-Martin P."/>
            <person name="Foata F."/>
            <person name="Renault P."/>
            <person name="Berger B."/>
        </authorList>
    </citation>
    <scope>NUCLEOTIDE SEQUENCE [LARGE SCALE GENOMIC DNA]</scope>
    <source>
        <strain evidence="3 4">K12</strain>
    </source>
</reference>
<comment type="caution">
    <text evidence="3">The sequence shown here is derived from an EMBL/GenBank/DDBJ whole genome shotgun (WGS) entry which is preliminary data.</text>
</comment>
<protein>
    <submittedName>
        <fullName evidence="3">Phosphoesterase, DHH family protein</fullName>
    </submittedName>
</protein>
<evidence type="ECO:0000259" key="1">
    <source>
        <dbReference type="Pfam" id="PF01368"/>
    </source>
</evidence>
<dbReference type="AlphaFoldDB" id="J7SIS4"/>
<name>J7SIS4_STRSL</name>
<dbReference type="SUPFAM" id="SSF64182">
    <property type="entry name" value="DHH phosphoesterases"/>
    <property type="match status" value="1"/>
</dbReference>
<dbReference type="InterPro" id="IPR003156">
    <property type="entry name" value="DHHA1_dom"/>
</dbReference>
<dbReference type="GO" id="GO:0003676">
    <property type="term" value="F:nucleic acid binding"/>
    <property type="evidence" value="ECO:0007669"/>
    <property type="project" value="InterPro"/>
</dbReference>
<dbReference type="InterPro" id="IPR051319">
    <property type="entry name" value="Oligoribo/pAp-PDE_c-di-AMP_PDE"/>
</dbReference>
<dbReference type="InterPro" id="IPR001667">
    <property type="entry name" value="DDH_dom"/>
</dbReference>
<gene>
    <name evidence="3" type="ORF">RSSL_01231</name>
</gene>
<feature type="domain" description="DHHA1" evidence="2">
    <location>
        <begin position="268"/>
        <end position="354"/>
    </location>
</feature>
<dbReference type="PANTHER" id="PTHR47618:SF1">
    <property type="entry name" value="BIFUNCTIONAL OLIGORIBONUCLEASE AND PAP PHOSPHATASE NRNA"/>
    <property type="match status" value="1"/>
</dbReference>
<dbReference type="Gene3D" id="3.90.1640.10">
    <property type="entry name" value="inorganic pyrophosphatase (n-terminal core)"/>
    <property type="match status" value="1"/>
</dbReference>
<proteinExistence type="predicted"/>
<dbReference type="Gene3D" id="3.10.310.30">
    <property type="match status" value="1"/>
</dbReference>
<dbReference type="PATRIC" id="fig|1200793.3.peg.1189"/>
<dbReference type="Proteomes" id="UP000006983">
    <property type="component" value="Unassembled WGS sequence"/>
</dbReference>
<dbReference type="InterPro" id="IPR038763">
    <property type="entry name" value="DHH_sf"/>
</dbReference>
<accession>J7SIS4</accession>
<sequence length="359" mass="40060">MLTVQQLNADLKSNIKISNFCNGLPRLTVFLLFRDIIEKNHKEIFMTVFQAILEKIKAYDTIITHRHQRPDPDAIGSQVGLKEILKTNFPDKKVLATGINEPTLSWIAEMDEVADQDYEGALVIVTDTANTPRIDDDRYSKGDFLIKIDHHPNDDAYGDLLLVDTTASSASEIVTDWALTLGLSLSDAAARVLYNGIVGDTGRFLYPSTTPKTLQIAAKLREYDFDFASMARRMDSFPFKIAKLQGYVFDNLEVDENGAARVVLTRKVLDDFNITDAESSAIVGTPGRIDSVESWAIFVEQPEGHYRVRLRSKSIVINEIAKRHDGGGHPLASGANSYSLDENEQIYQEIKDTVAHATH</sequence>
<dbReference type="EMBL" id="ALIF01000001">
    <property type="protein sequence ID" value="EJO17307.1"/>
    <property type="molecule type" value="Genomic_DNA"/>
</dbReference>
<organism evidence="3 4">
    <name type="scientific">Streptococcus salivarius K12</name>
    <dbReference type="NCBI Taxonomy" id="1200793"/>
    <lineage>
        <taxon>Bacteria</taxon>
        <taxon>Bacillati</taxon>
        <taxon>Bacillota</taxon>
        <taxon>Bacilli</taxon>
        <taxon>Lactobacillales</taxon>
        <taxon>Streptococcaceae</taxon>
        <taxon>Streptococcus</taxon>
    </lineage>
</organism>
<dbReference type="Pfam" id="PF02272">
    <property type="entry name" value="DHHA1"/>
    <property type="match status" value="1"/>
</dbReference>
<evidence type="ECO:0000313" key="4">
    <source>
        <dbReference type="Proteomes" id="UP000006983"/>
    </source>
</evidence>
<keyword evidence="4" id="KW-1185">Reference proteome</keyword>
<evidence type="ECO:0000259" key="2">
    <source>
        <dbReference type="Pfam" id="PF02272"/>
    </source>
</evidence>